<dbReference type="InterPro" id="IPR050204">
    <property type="entry name" value="AraC_XylS_family_regulators"/>
</dbReference>
<dbReference type="GO" id="GO:0003700">
    <property type="term" value="F:DNA-binding transcription factor activity"/>
    <property type="evidence" value="ECO:0007669"/>
    <property type="project" value="InterPro"/>
</dbReference>
<feature type="domain" description="HTH araC/xylS-type" evidence="5">
    <location>
        <begin position="188"/>
        <end position="289"/>
    </location>
</feature>
<dbReference type="SUPFAM" id="SSF46689">
    <property type="entry name" value="Homeodomain-like"/>
    <property type="match status" value="1"/>
</dbReference>
<dbReference type="GO" id="GO:0043565">
    <property type="term" value="F:sequence-specific DNA binding"/>
    <property type="evidence" value="ECO:0007669"/>
    <property type="project" value="InterPro"/>
</dbReference>
<evidence type="ECO:0000313" key="6">
    <source>
        <dbReference type="EMBL" id="NDK91924.1"/>
    </source>
</evidence>
<sequence length="301" mass="32287">MNSSSRRAGQDSWTNATAPPTLDPVAADAPEGRGQGAIIGGGTRLPLRVGRHAPPQALAHWVDYLWIVRWSVREPHVQQVIPQPVIHVAAEDGRLSVHGVGDNSFARTLLGDGHVVGIAFRAGGFRGFADGPVSALSRSVRPLQEVLGVDDRPIAADLLDPDPDDAELTRRATEWLIGLGPTADPMIDRIAAFVDIAEGDATITRAEQLAEIAGVSLRTLQRQFGDYVGIGPKWVIQRFRVLDVAAVANRGGEVDWADTAVRLGFSDQSHLIRAFTRIVGTPPASYARGDLPSARTDTDSR</sequence>
<dbReference type="InterPro" id="IPR009057">
    <property type="entry name" value="Homeodomain-like_sf"/>
</dbReference>
<evidence type="ECO:0000256" key="4">
    <source>
        <dbReference type="SAM" id="MobiDB-lite"/>
    </source>
</evidence>
<dbReference type="Pfam" id="PF12833">
    <property type="entry name" value="HTH_18"/>
    <property type="match status" value="1"/>
</dbReference>
<accession>A0A7K3LUL0</accession>
<evidence type="ECO:0000259" key="5">
    <source>
        <dbReference type="PROSITE" id="PS01124"/>
    </source>
</evidence>
<dbReference type="AlphaFoldDB" id="A0A7K3LUL0"/>
<proteinExistence type="predicted"/>
<dbReference type="InterPro" id="IPR018060">
    <property type="entry name" value="HTH_AraC"/>
</dbReference>
<dbReference type="PANTHER" id="PTHR46796">
    <property type="entry name" value="HTH-TYPE TRANSCRIPTIONAL ACTIVATOR RHAS-RELATED"/>
    <property type="match status" value="1"/>
</dbReference>
<keyword evidence="3" id="KW-0804">Transcription</keyword>
<protein>
    <submittedName>
        <fullName evidence="6">AraC family transcriptional regulator</fullName>
    </submittedName>
</protein>
<dbReference type="PROSITE" id="PS01124">
    <property type="entry name" value="HTH_ARAC_FAMILY_2"/>
    <property type="match status" value="1"/>
</dbReference>
<evidence type="ECO:0000313" key="7">
    <source>
        <dbReference type="Proteomes" id="UP000466307"/>
    </source>
</evidence>
<evidence type="ECO:0000256" key="3">
    <source>
        <dbReference type="ARBA" id="ARBA00023163"/>
    </source>
</evidence>
<dbReference type="Pfam" id="PF20240">
    <property type="entry name" value="DUF6597"/>
    <property type="match status" value="1"/>
</dbReference>
<comment type="caution">
    <text evidence="6">The sequence shown here is derived from an EMBL/GenBank/DDBJ whole genome shotgun (WGS) entry which is preliminary data.</text>
</comment>
<dbReference type="Proteomes" id="UP000466307">
    <property type="component" value="Unassembled WGS sequence"/>
</dbReference>
<gene>
    <name evidence="6" type="ORF">GYA93_20480</name>
</gene>
<dbReference type="EMBL" id="JAADZU010000089">
    <property type="protein sequence ID" value="NDK91924.1"/>
    <property type="molecule type" value="Genomic_DNA"/>
</dbReference>
<keyword evidence="2" id="KW-0238">DNA-binding</keyword>
<dbReference type="SMART" id="SM00342">
    <property type="entry name" value="HTH_ARAC"/>
    <property type="match status" value="1"/>
</dbReference>
<dbReference type="InterPro" id="IPR046532">
    <property type="entry name" value="DUF6597"/>
</dbReference>
<feature type="region of interest" description="Disordered" evidence="4">
    <location>
        <begin position="1"/>
        <end position="38"/>
    </location>
</feature>
<organism evidence="6 7">
    <name type="scientific">Gordonia desulfuricans</name>
    <dbReference type="NCBI Taxonomy" id="89051"/>
    <lineage>
        <taxon>Bacteria</taxon>
        <taxon>Bacillati</taxon>
        <taxon>Actinomycetota</taxon>
        <taxon>Actinomycetes</taxon>
        <taxon>Mycobacteriales</taxon>
        <taxon>Gordoniaceae</taxon>
        <taxon>Gordonia</taxon>
    </lineage>
</organism>
<keyword evidence="1" id="KW-0805">Transcription regulation</keyword>
<reference evidence="6 7" key="1">
    <citation type="submission" date="2020-01" db="EMBL/GenBank/DDBJ databases">
        <title>Investigation of new actinobacteria for the biodesulphurisation of diesel fuel.</title>
        <authorList>
            <person name="Athi Narayanan S.M."/>
        </authorList>
    </citation>
    <scope>NUCLEOTIDE SEQUENCE [LARGE SCALE GENOMIC DNA]</scope>
    <source>
        <strain evidence="6 7">213E</strain>
    </source>
</reference>
<feature type="compositionally biased region" description="Polar residues" evidence="4">
    <location>
        <begin position="1"/>
        <end position="18"/>
    </location>
</feature>
<evidence type="ECO:0000256" key="2">
    <source>
        <dbReference type="ARBA" id="ARBA00023125"/>
    </source>
</evidence>
<evidence type="ECO:0000256" key="1">
    <source>
        <dbReference type="ARBA" id="ARBA00023015"/>
    </source>
</evidence>
<dbReference type="Gene3D" id="1.10.10.60">
    <property type="entry name" value="Homeodomain-like"/>
    <property type="match status" value="1"/>
</dbReference>
<keyword evidence="7" id="KW-1185">Reference proteome</keyword>
<name>A0A7K3LUL0_9ACTN</name>